<sequence>MSVRLFTPSSHEVFTGPLQTLAKASAGSATSARLFTPARRDVSIVSQPHRVLKLDSQSSMKSDAHEGARRESKVIAGAALLSLLFTPANRDTFTASQARANSVIARLFTPSMRDMAFGSKQSETYNSRGQHENHYFGSLSDPYSSKHSDFSSFLESPHTSILVDDQKPPSGYSDWSLGTDSQGVSQLYPNITLMESLLMSSNMLRTYVESIKAGETTQDEGVQKKAFERLIRLVENIVADKASSPGHRDSQIDLKKCEALQKVLEDALYSISQKAPEAKDDITVLKCNPKEAVPVLKY</sequence>
<accession>A0A3P7M980</accession>
<organism evidence="1 2">
    <name type="scientific">Dibothriocephalus latus</name>
    <name type="common">Fish tapeworm</name>
    <name type="synonym">Diphyllobothrium latum</name>
    <dbReference type="NCBI Taxonomy" id="60516"/>
    <lineage>
        <taxon>Eukaryota</taxon>
        <taxon>Metazoa</taxon>
        <taxon>Spiralia</taxon>
        <taxon>Lophotrochozoa</taxon>
        <taxon>Platyhelminthes</taxon>
        <taxon>Cestoda</taxon>
        <taxon>Eucestoda</taxon>
        <taxon>Diphyllobothriidea</taxon>
        <taxon>Diphyllobothriidae</taxon>
        <taxon>Dibothriocephalus</taxon>
    </lineage>
</organism>
<reference evidence="1 2" key="1">
    <citation type="submission" date="2018-11" db="EMBL/GenBank/DDBJ databases">
        <authorList>
            <consortium name="Pathogen Informatics"/>
        </authorList>
    </citation>
    <scope>NUCLEOTIDE SEQUENCE [LARGE SCALE GENOMIC DNA]</scope>
</reference>
<keyword evidence="2" id="KW-1185">Reference proteome</keyword>
<evidence type="ECO:0000313" key="2">
    <source>
        <dbReference type="Proteomes" id="UP000281553"/>
    </source>
</evidence>
<proteinExistence type="predicted"/>
<dbReference type="EMBL" id="UYRU01059575">
    <property type="protein sequence ID" value="VDN14541.1"/>
    <property type="molecule type" value="Genomic_DNA"/>
</dbReference>
<dbReference type="Proteomes" id="UP000281553">
    <property type="component" value="Unassembled WGS sequence"/>
</dbReference>
<evidence type="ECO:0000313" key="1">
    <source>
        <dbReference type="EMBL" id="VDN14541.1"/>
    </source>
</evidence>
<dbReference type="OrthoDB" id="6247500at2759"/>
<dbReference type="AlphaFoldDB" id="A0A3P7M980"/>
<gene>
    <name evidence="1" type="ORF">DILT_LOCUS10372</name>
</gene>
<name>A0A3P7M980_DIBLA</name>
<protein>
    <submittedName>
        <fullName evidence="1">Uncharacterized protein</fullName>
    </submittedName>
</protein>